<protein>
    <submittedName>
        <fullName evidence="2">Nicotinamidase-related amidase</fullName>
    </submittedName>
</protein>
<dbReference type="InterPro" id="IPR050993">
    <property type="entry name" value="Isochorismatase_domain"/>
</dbReference>
<dbReference type="Gene3D" id="3.40.50.850">
    <property type="entry name" value="Isochorismatase-like"/>
    <property type="match status" value="1"/>
</dbReference>
<dbReference type="InterPro" id="IPR000868">
    <property type="entry name" value="Isochorismatase-like_dom"/>
</dbReference>
<proteinExistence type="predicted"/>
<dbReference type="CDD" id="cd01012">
    <property type="entry name" value="YcaC_related"/>
    <property type="match status" value="1"/>
</dbReference>
<evidence type="ECO:0000259" key="1">
    <source>
        <dbReference type="Pfam" id="PF00857"/>
    </source>
</evidence>
<dbReference type="InterPro" id="IPR036380">
    <property type="entry name" value="Isochorismatase-like_sf"/>
</dbReference>
<dbReference type="PANTHER" id="PTHR14119:SF3">
    <property type="entry name" value="ISOCHORISMATASE DOMAIN-CONTAINING PROTEIN 2"/>
    <property type="match status" value="1"/>
</dbReference>
<dbReference type="RefSeq" id="WP_283408766.1">
    <property type="nucleotide sequence ID" value="NZ_FXUF01000004.1"/>
</dbReference>
<dbReference type="EMBL" id="FXUF01000004">
    <property type="protein sequence ID" value="SMP51383.1"/>
    <property type="molecule type" value="Genomic_DNA"/>
</dbReference>
<comment type="caution">
    <text evidence="2">The sequence shown here is derived from an EMBL/GenBank/DDBJ whole genome shotgun (WGS) entry which is preliminary data.</text>
</comment>
<sequence>MRILKEQAVGVLIDVQEKLAPHIHEMDQVLQKQVMLVKGLQQLGVPVLVTEQYVRGLGKTLPELQELVNTDEALEKLAFSCHDDAAFAEKLRETGRKTVILFGIETHVCVLQTVLDLVENGYQPVVIEDCVSSRKPEDKAIALRRMAQEGAVISSAESILFELCRVAGTDAFKAISRLVK</sequence>
<dbReference type="Pfam" id="PF00857">
    <property type="entry name" value="Isochorismatase"/>
    <property type="match status" value="1"/>
</dbReference>
<name>A0AA46AIN8_9CLOT</name>
<evidence type="ECO:0000313" key="3">
    <source>
        <dbReference type="Proteomes" id="UP001158066"/>
    </source>
</evidence>
<keyword evidence="3" id="KW-1185">Reference proteome</keyword>
<dbReference type="SUPFAM" id="SSF52499">
    <property type="entry name" value="Isochorismatase-like hydrolases"/>
    <property type="match status" value="1"/>
</dbReference>
<dbReference type="PANTHER" id="PTHR14119">
    <property type="entry name" value="HYDROLASE"/>
    <property type="match status" value="1"/>
</dbReference>
<gene>
    <name evidence="2" type="ORF">SAMN06296020_10490</name>
</gene>
<dbReference type="Proteomes" id="UP001158066">
    <property type="component" value="Unassembled WGS sequence"/>
</dbReference>
<accession>A0AA46AIN8</accession>
<feature type="domain" description="Isochorismatase-like" evidence="1">
    <location>
        <begin position="11"/>
        <end position="157"/>
    </location>
</feature>
<reference evidence="2" key="1">
    <citation type="submission" date="2017-05" db="EMBL/GenBank/DDBJ databases">
        <authorList>
            <person name="Varghese N."/>
            <person name="Submissions S."/>
        </authorList>
    </citation>
    <scope>NUCLEOTIDE SEQUENCE</scope>
    <source>
        <strain evidence="2">Su22</strain>
    </source>
</reference>
<evidence type="ECO:0000313" key="2">
    <source>
        <dbReference type="EMBL" id="SMP51383.1"/>
    </source>
</evidence>
<organism evidence="2 3">
    <name type="scientific">Anoxynatronum buryatiense</name>
    <dbReference type="NCBI Taxonomy" id="489973"/>
    <lineage>
        <taxon>Bacteria</taxon>
        <taxon>Bacillati</taxon>
        <taxon>Bacillota</taxon>
        <taxon>Clostridia</taxon>
        <taxon>Eubacteriales</taxon>
        <taxon>Clostridiaceae</taxon>
        <taxon>Anoxynatronum</taxon>
    </lineage>
</organism>
<dbReference type="AlphaFoldDB" id="A0AA46AIN8"/>